<feature type="transmembrane region" description="Helical" evidence="1">
    <location>
        <begin position="126"/>
        <end position="142"/>
    </location>
</feature>
<evidence type="ECO:0000313" key="3">
    <source>
        <dbReference type="Proteomes" id="UP000285776"/>
    </source>
</evidence>
<evidence type="ECO:0000313" key="2">
    <source>
        <dbReference type="EMBL" id="RGW81492.1"/>
    </source>
</evidence>
<evidence type="ECO:0008006" key="4">
    <source>
        <dbReference type="Google" id="ProtNLM"/>
    </source>
</evidence>
<feature type="transmembrane region" description="Helical" evidence="1">
    <location>
        <begin position="313"/>
        <end position="332"/>
    </location>
</feature>
<keyword evidence="1" id="KW-0472">Membrane</keyword>
<organism evidence="2 3">
    <name type="scientific">Segatella copri</name>
    <dbReference type="NCBI Taxonomy" id="165179"/>
    <lineage>
        <taxon>Bacteria</taxon>
        <taxon>Pseudomonadati</taxon>
        <taxon>Bacteroidota</taxon>
        <taxon>Bacteroidia</taxon>
        <taxon>Bacteroidales</taxon>
        <taxon>Prevotellaceae</taxon>
        <taxon>Segatella</taxon>
    </lineage>
</organism>
<reference evidence="2 3" key="1">
    <citation type="submission" date="2018-08" db="EMBL/GenBank/DDBJ databases">
        <title>A genome reference for cultivated species of the human gut microbiota.</title>
        <authorList>
            <person name="Zou Y."/>
            <person name="Xue W."/>
            <person name="Luo G."/>
        </authorList>
    </citation>
    <scope>NUCLEOTIDE SEQUENCE [LARGE SCALE GENOMIC DNA]</scope>
    <source>
        <strain evidence="2 3">AF10-17</strain>
    </source>
</reference>
<accession>A0A3R6F5V0</accession>
<feature type="transmembrane region" description="Helical" evidence="1">
    <location>
        <begin position="12"/>
        <end position="31"/>
    </location>
</feature>
<feature type="transmembrane region" description="Helical" evidence="1">
    <location>
        <begin position="261"/>
        <end position="278"/>
    </location>
</feature>
<evidence type="ECO:0000256" key="1">
    <source>
        <dbReference type="SAM" id="Phobius"/>
    </source>
</evidence>
<comment type="caution">
    <text evidence="2">The sequence shown here is derived from an EMBL/GenBank/DDBJ whole genome shotgun (WGS) entry which is preliminary data.</text>
</comment>
<dbReference type="Proteomes" id="UP000285776">
    <property type="component" value="Unassembled WGS sequence"/>
</dbReference>
<dbReference type="AlphaFoldDB" id="A0A3R6F5V0"/>
<keyword evidence="1" id="KW-0812">Transmembrane</keyword>
<feature type="transmembrane region" description="Helical" evidence="1">
    <location>
        <begin position="154"/>
        <end position="172"/>
    </location>
</feature>
<feature type="transmembrane region" description="Helical" evidence="1">
    <location>
        <begin position="229"/>
        <end position="249"/>
    </location>
</feature>
<dbReference type="Pfam" id="PF19528">
    <property type="entry name" value="DUF6056"/>
    <property type="match status" value="1"/>
</dbReference>
<dbReference type="InterPro" id="IPR045691">
    <property type="entry name" value="DUF6056"/>
</dbReference>
<feature type="transmembrane region" description="Helical" evidence="1">
    <location>
        <begin position="92"/>
        <end position="114"/>
    </location>
</feature>
<gene>
    <name evidence="2" type="ORF">DWV53_03770</name>
</gene>
<dbReference type="RefSeq" id="WP_118151723.1">
    <property type="nucleotide sequence ID" value="NZ_JAPDUK010000001.1"/>
</dbReference>
<protein>
    <recommendedName>
        <fullName evidence="4">Glycosyltransferase family 39 protein</fullName>
    </recommendedName>
</protein>
<feature type="transmembrane region" description="Helical" evidence="1">
    <location>
        <begin position="393"/>
        <end position="410"/>
    </location>
</feature>
<sequence length="521" mass="58820">MNKKQLKIVTGVAIAVLIISIIPMLWISQYLHPFADDYVFGAEVYKIWNETHSFPACVQTAWNVAMTMYHTWQGTYSACFLMALQPGVFGQYWLGTFILIFSLVTSTYTLLYMVMRKLLHSSRLEYLFVSTLFVLMTIQFTWSYYDAFYWYNGAMYYTLFYSMSLFLASLLIGYQLSSSKFKKALIGGASIVLSIIIAGGNFVSGLGMGAILFAAILIMKMEQRKWPRLYITILTIYGIAFLFSVLAPGNAFRQVTIESKPNVVVAFFMAIGKSFEFLSESINIAQILMLMLLSPTLVKAASSSRFKFSHPWLCILITVTLYSSFFFAHSYAMGTRGPGRVQNIYSYIHLWLICINIYYLSGAVLRKAEAKAPLSSAIIDLVTASKKKYANSLQYAPYCAIVILILSVSLKERTTNRTVSLMLKGTAVKFDKEMNERELALKTNTQSAITLKPLTVKMPSDAFNDIMIYPGYWINQGIARYYGKDKIVASPAANMQESPTMLLARCKRDIGPGNLKFVYIK</sequence>
<dbReference type="EMBL" id="QSAV01000008">
    <property type="protein sequence ID" value="RGW81492.1"/>
    <property type="molecule type" value="Genomic_DNA"/>
</dbReference>
<name>A0A3R6F5V0_9BACT</name>
<feature type="transmembrane region" description="Helical" evidence="1">
    <location>
        <begin position="184"/>
        <end position="217"/>
    </location>
</feature>
<feature type="transmembrane region" description="Helical" evidence="1">
    <location>
        <begin position="344"/>
        <end position="365"/>
    </location>
</feature>
<keyword evidence="1" id="KW-1133">Transmembrane helix</keyword>
<proteinExistence type="predicted"/>